<dbReference type="Pfam" id="PF04536">
    <property type="entry name" value="TPM_phosphatase"/>
    <property type="match status" value="1"/>
</dbReference>
<sequence length="205" mass="23059">MALLSEYEQRQVAEAIARVERDTDAELVTVLAARADDYAYIPLLWASLLALIVPGIVHYVSGWLNMHTLLLVQWASFIVLCLVFRIPSITTHLIPRSVRHWRASNLARRQFLEQNLHHTAGSTGMLIFVCEAERYVEILVDEGISKRLGNKTWEPIVVAFTRQVKQGQTLQGFVTCIEACGALLKVHVPATHARNELPNRLVVLG</sequence>
<feature type="domain" description="TPM" evidence="2">
    <location>
        <begin position="105"/>
        <end position="182"/>
    </location>
</feature>
<evidence type="ECO:0000313" key="4">
    <source>
        <dbReference type="Proteomes" id="UP000182567"/>
    </source>
</evidence>
<keyword evidence="1" id="KW-0812">Transmembrane</keyword>
<dbReference type="Gene3D" id="3.10.310.50">
    <property type="match status" value="1"/>
</dbReference>
<dbReference type="EMBL" id="CP017886">
    <property type="protein sequence ID" value="APC15550.1"/>
    <property type="molecule type" value="Genomic_DNA"/>
</dbReference>
<keyword evidence="1" id="KW-1133">Transmembrane helix</keyword>
<dbReference type="GeneID" id="46908040"/>
<gene>
    <name evidence="3" type="ORF">BLL42_07355</name>
</gene>
<protein>
    <recommendedName>
        <fullName evidence="2">TPM domain-containing protein</fullName>
    </recommendedName>
</protein>
<reference evidence="4" key="1">
    <citation type="submission" date="2016-10" db="EMBL/GenBank/DDBJ databases">
        <title>Pseudomonas frederiksbergensis ERGS4:02 complete genome.</title>
        <authorList>
            <person name="Kumar R."/>
            <person name="Acharya V."/>
            <person name="Singh D."/>
        </authorList>
    </citation>
    <scope>NUCLEOTIDE SEQUENCE [LARGE SCALE GENOMIC DNA]</scope>
    <source>
        <strain evidence="4">ERGS4:02</strain>
    </source>
</reference>
<feature type="transmembrane region" description="Helical" evidence="1">
    <location>
        <begin position="38"/>
        <end position="60"/>
    </location>
</feature>
<feature type="transmembrane region" description="Helical" evidence="1">
    <location>
        <begin position="66"/>
        <end position="86"/>
    </location>
</feature>
<evidence type="ECO:0000259" key="2">
    <source>
        <dbReference type="Pfam" id="PF04536"/>
    </source>
</evidence>
<dbReference type="OrthoDB" id="5825388at2"/>
<proteinExistence type="predicted"/>
<dbReference type="PANTHER" id="PTHR30373:SF8">
    <property type="entry name" value="BLL7265 PROTEIN"/>
    <property type="match status" value="1"/>
</dbReference>
<dbReference type="InterPro" id="IPR007621">
    <property type="entry name" value="TPM_dom"/>
</dbReference>
<dbReference type="AlphaFoldDB" id="A0A1J0EHM9"/>
<organism evidence="3 4">
    <name type="scientific">Pseudomonas frederiksbergensis</name>
    <dbReference type="NCBI Taxonomy" id="104087"/>
    <lineage>
        <taxon>Bacteria</taxon>
        <taxon>Pseudomonadati</taxon>
        <taxon>Pseudomonadota</taxon>
        <taxon>Gammaproteobacteria</taxon>
        <taxon>Pseudomonadales</taxon>
        <taxon>Pseudomonadaceae</taxon>
        <taxon>Pseudomonas</taxon>
    </lineage>
</organism>
<evidence type="ECO:0000313" key="3">
    <source>
        <dbReference type="EMBL" id="APC15550.1"/>
    </source>
</evidence>
<dbReference type="PANTHER" id="PTHR30373">
    <property type="entry name" value="UPF0603 PROTEIN YGCG"/>
    <property type="match status" value="1"/>
</dbReference>
<evidence type="ECO:0000256" key="1">
    <source>
        <dbReference type="SAM" id="Phobius"/>
    </source>
</evidence>
<keyword evidence="1" id="KW-0472">Membrane</keyword>
<dbReference type="RefSeq" id="WP_071551489.1">
    <property type="nucleotide sequence ID" value="NZ_CP017886.1"/>
</dbReference>
<dbReference type="Proteomes" id="UP000182567">
    <property type="component" value="Chromosome"/>
</dbReference>
<name>A0A1J0EHM9_9PSED</name>
<accession>A0A1J0EHM9</accession>